<proteinExistence type="predicted"/>
<dbReference type="EMBL" id="JAJFZV010000020">
    <property type="protein sequence ID" value="MCC3299728.1"/>
    <property type="molecule type" value="Genomic_DNA"/>
</dbReference>
<sequence length="49" mass="5020">MARKLPSPELVCIVCSGGDRDINGAHTVCALCELQGLTVPEAVELPAAA</sequence>
<dbReference type="Proteomes" id="UP001139158">
    <property type="component" value="Unassembled WGS sequence"/>
</dbReference>
<evidence type="ECO:0000313" key="2">
    <source>
        <dbReference type="Proteomes" id="UP001139158"/>
    </source>
</evidence>
<keyword evidence="2" id="KW-1185">Reference proteome</keyword>
<protein>
    <submittedName>
        <fullName evidence="1">Uncharacterized protein</fullName>
    </submittedName>
</protein>
<dbReference type="RefSeq" id="WP_227897714.1">
    <property type="nucleotide sequence ID" value="NZ_CP099467.1"/>
</dbReference>
<reference evidence="1" key="1">
    <citation type="submission" date="2021-10" db="EMBL/GenBank/DDBJ databases">
        <title>Novel species in genus Arthrobacter.</title>
        <authorList>
            <person name="Liu Y."/>
        </authorList>
    </citation>
    <scope>NUCLEOTIDE SEQUENCE</scope>
    <source>
        <strain evidence="1">Zg-Y453</strain>
    </source>
</reference>
<evidence type="ECO:0000313" key="1">
    <source>
        <dbReference type="EMBL" id="MCC3299728.1"/>
    </source>
</evidence>
<accession>A0A9X1SE16</accession>
<organism evidence="1 2">
    <name type="scientific">Arthrobacter caoxuetaonis</name>
    <dbReference type="NCBI Taxonomy" id="2886935"/>
    <lineage>
        <taxon>Bacteria</taxon>
        <taxon>Bacillati</taxon>
        <taxon>Actinomycetota</taxon>
        <taxon>Actinomycetes</taxon>
        <taxon>Micrococcales</taxon>
        <taxon>Micrococcaceae</taxon>
        <taxon>Arthrobacter</taxon>
    </lineage>
</organism>
<gene>
    <name evidence="1" type="ORF">LJ757_18200</name>
</gene>
<dbReference type="AlphaFoldDB" id="A0A9X1SE16"/>
<comment type="caution">
    <text evidence="1">The sequence shown here is derived from an EMBL/GenBank/DDBJ whole genome shotgun (WGS) entry which is preliminary data.</text>
</comment>
<name>A0A9X1SE16_9MICC</name>